<sequence>MKLSTGIVTKCNKKGRVTVVSSPYSEDFKPYCTSLSENKNNNDNN</sequence>
<reference evidence="1" key="1">
    <citation type="submission" date="2020-07" db="EMBL/GenBank/DDBJ databases">
        <title>Highly diverse flavobacterial phages as mortality factor during North Sea spring blooms.</title>
        <authorList>
            <person name="Bartlau N."/>
            <person name="Wichels A."/>
            <person name="Krohne G."/>
            <person name="Adriaenssens E.M."/>
            <person name="Heins A."/>
            <person name="Fuchs B.M."/>
            <person name="Amann R."/>
            <person name="Moraru C."/>
        </authorList>
    </citation>
    <scope>NUCLEOTIDE SEQUENCE</scope>
</reference>
<dbReference type="Proteomes" id="UP000693794">
    <property type="component" value="Segment"/>
</dbReference>
<organism evidence="1 2">
    <name type="scientific">Polaribacter phage Danklef_1</name>
    <dbReference type="NCBI Taxonomy" id="2745646"/>
    <lineage>
        <taxon>Viruses</taxon>
        <taxon>Duplodnaviria</taxon>
        <taxon>Heunggongvirae</taxon>
        <taxon>Uroviricota</taxon>
        <taxon>Caudoviricetes</taxon>
        <taxon>Forsetiviridae</taxon>
        <taxon>Freyavirus</taxon>
        <taxon>Freyavirus danklef</taxon>
    </lineage>
</organism>
<accession>A0A8E5EBK4</accession>
<gene>
    <name evidence="1" type="ORF">Danklef1_27</name>
</gene>
<evidence type="ECO:0000313" key="1">
    <source>
        <dbReference type="EMBL" id="QQV90507.1"/>
    </source>
</evidence>
<name>A0A8E5EBK4_9CAUD</name>
<protein>
    <submittedName>
        <fullName evidence="1">Uncharacterized protein</fullName>
    </submittedName>
</protein>
<proteinExistence type="predicted"/>
<keyword evidence="2" id="KW-1185">Reference proteome</keyword>
<dbReference type="EMBL" id="MT732458">
    <property type="protein sequence ID" value="QQV90507.1"/>
    <property type="molecule type" value="Genomic_DNA"/>
</dbReference>
<evidence type="ECO:0000313" key="2">
    <source>
        <dbReference type="Proteomes" id="UP000693794"/>
    </source>
</evidence>